<dbReference type="Proteomes" id="UP001153050">
    <property type="component" value="Unassembled WGS sequence"/>
</dbReference>
<evidence type="ECO:0000256" key="1">
    <source>
        <dbReference type="SAM" id="MobiDB-lite"/>
    </source>
</evidence>
<protein>
    <submittedName>
        <fullName evidence="2">Uncharacterized protein</fullName>
    </submittedName>
</protein>
<reference evidence="2 3" key="1">
    <citation type="submission" date="2022-03" db="EMBL/GenBank/DDBJ databases">
        <authorList>
            <person name="Brunel B."/>
        </authorList>
    </citation>
    <scope>NUCLEOTIDE SEQUENCE [LARGE SCALE GENOMIC DNA]</scope>
    <source>
        <strain evidence="2">STM5069sample</strain>
    </source>
</reference>
<dbReference type="EMBL" id="CAKXZT010000195">
    <property type="protein sequence ID" value="CAH2409663.1"/>
    <property type="molecule type" value="Genomic_DNA"/>
</dbReference>
<proteinExistence type="predicted"/>
<feature type="compositionally biased region" description="Basic and acidic residues" evidence="1">
    <location>
        <begin position="70"/>
        <end position="90"/>
    </location>
</feature>
<sequence>MPRQVCRRNERVAGVGVIATGSLDGRTMSFPSLAFTAIAVVLAATAAGSAEQFDEFALPFDSPDLTLPDQTREREFARRPHVHDGNEASIRKAPRA</sequence>
<feature type="region of interest" description="Disordered" evidence="1">
    <location>
        <begin position="64"/>
        <end position="96"/>
    </location>
</feature>
<evidence type="ECO:0000313" key="3">
    <source>
        <dbReference type="Proteomes" id="UP001153050"/>
    </source>
</evidence>
<accession>A0ABM9EJS9</accession>
<evidence type="ECO:0000313" key="2">
    <source>
        <dbReference type="EMBL" id="CAH2409663.1"/>
    </source>
</evidence>
<gene>
    <name evidence="2" type="ORF">MES5069_940008</name>
</gene>
<keyword evidence="3" id="KW-1185">Reference proteome</keyword>
<name>A0ABM9EJS9_9HYPH</name>
<organism evidence="2 3">
    <name type="scientific">Mesorhizobium escarrei</name>
    <dbReference type="NCBI Taxonomy" id="666018"/>
    <lineage>
        <taxon>Bacteria</taxon>
        <taxon>Pseudomonadati</taxon>
        <taxon>Pseudomonadota</taxon>
        <taxon>Alphaproteobacteria</taxon>
        <taxon>Hyphomicrobiales</taxon>
        <taxon>Phyllobacteriaceae</taxon>
        <taxon>Mesorhizobium</taxon>
    </lineage>
</organism>
<comment type="caution">
    <text evidence="2">The sequence shown here is derived from an EMBL/GenBank/DDBJ whole genome shotgun (WGS) entry which is preliminary data.</text>
</comment>